<dbReference type="AlphaFoldDB" id="A0A8S1IQJ5"/>
<evidence type="ECO:0000313" key="2">
    <source>
        <dbReference type="Proteomes" id="UP000708148"/>
    </source>
</evidence>
<dbReference type="Gene3D" id="3.60.40.10">
    <property type="entry name" value="PPM-type phosphatase domain"/>
    <property type="match status" value="1"/>
</dbReference>
<dbReference type="PROSITE" id="PS01032">
    <property type="entry name" value="PPM_1"/>
    <property type="match status" value="1"/>
</dbReference>
<protein>
    <recommendedName>
        <fullName evidence="3">PPM-type phosphatase domain-containing protein</fullName>
    </recommendedName>
</protein>
<proteinExistence type="predicted"/>
<dbReference type="InterPro" id="IPR000222">
    <property type="entry name" value="PP2C_BS"/>
</dbReference>
<reference evidence="1" key="1">
    <citation type="submission" date="2020-12" db="EMBL/GenBank/DDBJ databases">
        <authorList>
            <person name="Iha C."/>
        </authorList>
    </citation>
    <scope>NUCLEOTIDE SEQUENCE</scope>
</reference>
<name>A0A8S1IQJ5_9CHLO</name>
<dbReference type="OrthoDB" id="575442at2759"/>
<gene>
    <name evidence="1" type="ORF">OSTQU699_LOCUS1451</name>
</gene>
<evidence type="ECO:0008006" key="3">
    <source>
        <dbReference type="Google" id="ProtNLM"/>
    </source>
</evidence>
<accession>A0A8S1IQJ5</accession>
<sequence length="154" mass="16847">MDAPPRSESASPAMTPRPAFGRLRAQHTVCKKTVNGEDVVFYRDAFATTEAGEEWSFYCMCDGHGGAGAASFVRANMGKVLGPMVPKTPLPDIESPGGRRMYCRRWAMGPRVAPNHNTDAALRMGENTFSLEIGWLRGPMYAAQRGHVGSERRS</sequence>
<dbReference type="SUPFAM" id="SSF81606">
    <property type="entry name" value="PP2C-like"/>
    <property type="match status" value="1"/>
</dbReference>
<dbReference type="GO" id="GO:0043169">
    <property type="term" value="F:cation binding"/>
    <property type="evidence" value="ECO:0007669"/>
    <property type="project" value="InterPro"/>
</dbReference>
<evidence type="ECO:0000313" key="1">
    <source>
        <dbReference type="EMBL" id="CAD7696090.1"/>
    </source>
</evidence>
<dbReference type="Proteomes" id="UP000708148">
    <property type="component" value="Unassembled WGS sequence"/>
</dbReference>
<keyword evidence="2" id="KW-1185">Reference proteome</keyword>
<organism evidence="1 2">
    <name type="scientific">Ostreobium quekettii</name>
    <dbReference type="NCBI Taxonomy" id="121088"/>
    <lineage>
        <taxon>Eukaryota</taxon>
        <taxon>Viridiplantae</taxon>
        <taxon>Chlorophyta</taxon>
        <taxon>core chlorophytes</taxon>
        <taxon>Ulvophyceae</taxon>
        <taxon>TCBD clade</taxon>
        <taxon>Bryopsidales</taxon>
        <taxon>Ostreobineae</taxon>
        <taxon>Ostreobiaceae</taxon>
        <taxon>Ostreobium</taxon>
    </lineage>
</organism>
<dbReference type="InterPro" id="IPR036457">
    <property type="entry name" value="PPM-type-like_dom_sf"/>
</dbReference>
<dbReference type="EMBL" id="CAJHUC010000430">
    <property type="protein sequence ID" value="CAD7696090.1"/>
    <property type="molecule type" value="Genomic_DNA"/>
</dbReference>
<comment type="caution">
    <text evidence="1">The sequence shown here is derived from an EMBL/GenBank/DDBJ whole genome shotgun (WGS) entry which is preliminary data.</text>
</comment>